<proteinExistence type="predicted"/>
<dbReference type="Proteomes" id="UP000600139">
    <property type="component" value="Unassembled WGS sequence"/>
</dbReference>
<feature type="transmembrane region" description="Helical" evidence="1">
    <location>
        <begin position="344"/>
        <end position="361"/>
    </location>
</feature>
<sequence length="384" mass="42317">MRRLTLFGMPVLLLAALFFLWQFRFERVPGYPTLQLRDLKLGPQLPPGAAWTGTETSPVLRLSAAPGVGQVVLKPDIPQIPAVDHIHVTLRTSSQNLEPGAEKWEDGRGIIEWSSPISGEVENDPIFSLTGTSTGKSIEQVMRPEKSPATPALRFENLGSSGFYEISQLEITVVRERWLWKIGRWFLISSCFAWALAWCRCGGRVGLLRASAAAFIWLFMFLYFVVPGPWKSLHPLAAPFQMGERIVPARTETASRVAADQMNVPPAVLPSAGKIPHKGDLTLLVKVYAAKARPLLHIILLFTPTLLIACLAGRSPAMSLGVILSVSIEAAQVCFGYGFDRVDVFDLLCDATGIALGLAAVRHPWLRERLRWSSEKPCRSVAVE</sequence>
<keyword evidence="1" id="KW-1133">Transmembrane helix</keyword>
<dbReference type="RefSeq" id="WP_200349383.1">
    <property type="nucleotide sequence ID" value="NZ_BAABHZ010000010.1"/>
</dbReference>
<evidence type="ECO:0000256" key="1">
    <source>
        <dbReference type="SAM" id="Phobius"/>
    </source>
</evidence>
<organism evidence="2 3">
    <name type="scientific">Luteolibacter yonseiensis</name>
    <dbReference type="NCBI Taxonomy" id="1144680"/>
    <lineage>
        <taxon>Bacteria</taxon>
        <taxon>Pseudomonadati</taxon>
        <taxon>Verrucomicrobiota</taxon>
        <taxon>Verrucomicrobiia</taxon>
        <taxon>Verrucomicrobiales</taxon>
        <taxon>Verrucomicrobiaceae</taxon>
        <taxon>Luteolibacter</taxon>
    </lineage>
</organism>
<protein>
    <submittedName>
        <fullName evidence="2">VanZ family protein</fullName>
    </submittedName>
</protein>
<feature type="transmembrane region" description="Helical" evidence="1">
    <location>
        <begin position="320"/>
        <end position="338"/>
    </location>
</feature>
<keyword evidence="1" id="KW-0812">Transmembrane</keyword>
<evidence type="ECO:0000313" key="3">
    <source>
        <dbReference type="Proteomes" id="UP000600139"/>
    </source>
</evidence>
<keyword evidence="3" id="KW-1185">Reference proteome</keyword>
<evidence type="ECO:0000313" key="2">
    <source>
        <dbReference type="EMBL" id="MBK1814417.1"/>
    </source>
</evidence>
<comment type="caution">
    <text evidence="2">The sequence shown here is derived from an EMBL/GenBank/DDBJ whole genome shotgun (WGS) entry which is preliminary data.</text>
</comment>
<gene>
    <name evidence="2" type="ORF">JIN84_02255</name>
</gene>
<feature type="transmembrane region" description="Helical" evidence="1">
    <location>
        <begin position="295"/>
        <end position="313"/>
    </location>
</feature>
<dbReference type="EMBL" id="JAENIK010000004">
    <property type="protein sequence ID" value="MBK1814417.1"/>
    <property type="molecule type" value="Genomic_DNA"/>
</dbReference>
<reference evidence="2" key="1">
    <citation type="submission" date="2021-01" db="EMBL/GenBank/DDBJ databases">
        <title>Modified the classification status of verrucomicrobia.</title>
        <authorList>
            <person name="Feng X."/>
        </authorList>
    </citation>
    <scope>NUCLEOTIDE SEQUENCE</scope>
    <source>
        <strain evidence="2">JCM 18052</strain>
    </source>
</reference>
<name>A0A934V5X6_9BACT</name>
<dbReference type="AlphaFoldDB" id="A0A934V5X6"/>
<keyword evidence="1" id="KW-0472">Membrane</keyword>
<accession>A0A934V5X6</accession>
<feature type="transmembrane region" description="Helical" evidence="1">
    <location>
        <begin position="206"/>
        <end position="226"/>
    </location>
</feature>